<feature type="non-terminal residue" evidence="7">
    <location>
        <position position="1"/>
    </location>
</feature>
<dbReference type="SUPFAM" id="SSF48452">
    <property type="entry name" value="TPR-like"/>
    <property type="match status" value="1"/>
</dbReference>
<dbReference type="GO" id="GO:0005783">
    <property type="term" value="C:endoplasmic reticulum"/>
    <property type="evidence" value="ECO:0007669"/>
    <property type="project" value="InterPro"/>
</dbReference>
<dbReference type="InterPro" id="IPR045054">
    <property type="entry name" value="P4HA-like"/>
</dbReference>
<evidence type="ECO:0000259" key="6">
    <source>
        <dbReference type="Pfam" id="PF23558"/>
    </source>
</evidence>
<organism evidence="7 8">
    <name type="scientific">Anhinga anhinga</name>
    <name type="common">Anhinga</name>
    <name type="synonym">Plotus anhinga</name>
    <dbReference type="NCBI Taxonomy" id="56067"/>
    <lineage>
        <taxon>Eukaryota</taxon>
        <taxon>Metazoa</taxon>
        <taxon>Chordata</taxon>
        <taxon>Craniata</taxon>
        <taxon>Vertebrata</taxon>
        <taxon>Euteleostomi</taxon>
        <taxon>Archelosauria</taxon>
        <taxon>Archosauria</taxon>
        <taxon>Dinosauria</taxon>
        <taxon>Saurischia</taxon>
        <taxon>Theropoda</taxon>
        <taxon>Coelurosauria</taxon>
        <taxon>Aves</taxon>
        <taxon>Neognathae</taxon>
        <taxon>Neoaves</taxon>
        <taxon>Aequornithes</taxon>
        <taxon>Suliformes</taxon>
        <taxon>Anhingidae</taxon>
        <taxon>Anhinga</taxon>
    </lineage>
</organism>
<accession>A0A851QEG3</accession>
<keyword evidence="8" id="KW-1185">Reference proteome</keyword>
<protein>
    <submittedName>
        <fullName evidence="7">P4HA1 hydroxylase</fullName>
    </submittedName>
</protein>
<dbReference type="PROSITE" id="PS50005">
    <property type="entry name" value="TPR"/>
    <property type="match status" value="1"/>
</dbReference>
<keyword evidence="3" id="KW-0408">Iron</keyword>
<dbReference type="GO" id="GO:0004656">
    <property type="term" value="F:procollagen-proline 4-dioxygenase activity"/>
    <property type="evidence" value="ECO:0007669"/>
    <property type="project" value="InterPro"/>
</dbReference>
<dbReference type="GO" id="GO:0046872">
    <property type="term" value="F:metal ion binding"/>
    <property type="evidence" value="ECO:0007669"/>
    <property type="project" value="UniProtKB-KW"/>
</dbReference>
<dbReference type="PANTHER" id="PTHR10869">
    <property type="entry name" value="PROLYL 4-HYDROXYLASE ALPHA SUBUNIT"/>
    <property type="match status" value="1"/>
</dbReference>
<feature type="non-terminal residue" evidence="7">
    <location>
        <position position="307"/>
    </location>
</feature>
<keyword evidence="2" id="KW-0847">Vitamin C</keyword>
<dbReference type="InterPro" id="IPR059068">
    <property type="entry name" value="TPR_P4H"/>
</dbReference>
<gene>
    <name evidence="7" type="primary">P4ha1</name>
    <name evidence="7" type="ORF">ANHANH_R06813</name>
</gene>
<feature type="repeat" description="TPR" evidence="4">
    <location>
        <begin position="97"/>
        <end position="130"/>
    </location>
</feature>
<sequence>GFISNMTIQRQFFPNDEDQTGAAKALLRLQDTYNLDTDTLSRGNLPGVKHKSFLTAEDCFELGKIAYTEADYYHTELWMEQALKQLDEGEVSSADKVYILDYLSYAVYQQGDLGKAMTLTKRLLELDPEHQRANGNMKYFEYIMAKEKEANKSSTDSEDQMEKDTEVKKKDYLPERRKYEMLCRGEGLKMTPRRQKRLFCRYYDGNRNPRYILGPVKQEDEWDKPRIVRFLDIISDEEIETVKELAKPRLSRATVHDPETGKLTTAHYRVSKSAWLSGYESPVVSRINTRIQDLTGLDVSTAEELQV</sequence>
<keyword evidence="1" id="KW-0479">Metal-binding</keyword>
<dbReference type="OrthoDB" id="420380at2759"/>
<dbReference type="Gene3D" id="1.25.40.10">
    <property type="entry name" value="Tetratricopeptide repeat domain"/>
    <property type="match status" value="1"/>
</dbReference>
<evidence type="ECO:0000259" key="5">
    <source>
        <dbReference type="Pfam" id="PF08336"/>
    </source>
</evidence>
<reference evidence="7" key="1">
    <citation type="submission" date="2019-09" db="EMBL/GenBank/DDBJ databases">
        <title>Bird 10,000 Genomes (B10K) Project - Family phase.</title>
        <authorList>
            <person name="Zhang G."/>
        </authorList>
    </citation>
    <scope>NUCLEOTIDE SEQUENCE</scope>
    <source>
        <strain evidence="7">B10K-CU-031-38</strain>
    </source>
</reference>
<evidence type="ECO:0000256" key="4">
    <source>
        <dbReference type="PROSITE-ProRule" id="PRU00339"/>
    </source>
</evidence>
<dbReference type="EMBL" id="WBMU01005437">
    <property type="protein sequence ID" value="NXC77346.1"/>
    <property type="molecule type" value="Genomic_DNA"/>
</dbReference>
<name>A0A851QEG3_ANHAN</name>
<evidence type="ECO:0000256" key="2">
    <source>
        <dbReference type="ARBA" id="ARBA00022896"/>
    </source>
</evidence>
<comment type="caution">
    <text evidence="7">The sequence shown here is derived from an EMBL/GenBank/DDBJ whole genome shotgun (WGS) entry which is preliminary data.</text>
</comment>
<dbReference type="Pfam" id="PF08336">
    <property type="entry name" value="P4Ha_N"/>
    <property type="match status" value="1"/>
</dbReference>
<evidence type="ECO:0000313" key="8">
    <source>
        <dbReference type="Proteomes" id="UP000657035"/>
    </source>
</evidence>
<evidence type="ECO:0000256" key="3">
    <source>
        <dbReference type="ARBA" id="ARBA00023004"/>
    </source>
</evidence>
<feature type="domain" description="Prolyl 4-hydroxylase peptide-substrate-binding" evidence="6">
    <location>
        <begin position="56"/>
        <end position="146"/>
    </location>
</feature>
<dbReference type="PANTHER" id="PTHR10869:SF101">
    <property type="entry name" value="PROLYL 4-HYDROXYLASE SUBUNIT ALPHA-1"/>
    <property type="match status" value="1"/>
</dbReference>
<dbReference type="Pfam" id="PF23558">
    <property type="entry name" value="TPR_P4H"/>
    <property type="match status" value="1"/>
</dbReference>
<dbReference type="FunFam" id="1.25.40.10:FF:000006">
    <property type="entry name" value="Prolyl 4-hydroxylase subunit alpha 2"/>
    <property type="match status" value="1"/>
</dbReference>
<evidence type="ECO:0000313" key="7">
    <source>
        <dbReference type="EMBL" id="NXC77346.1"/>
    </source>
</evidence>
<proteinExistence type="predicted"/>
<dbReference type="AlphaFoldDB" id="A0A851QEG3"/>
<feature type="domain" description="Prolyl 4-hydroxylase N-terminal" evidence="5">
    <location>
        <begin position="5"/>
        <end position="47"/>
    </location>
</feature>
<keyword evidence="4" id="KW-0802">TPR repeat</keyword>
<dbReference type="InterPro" id="IPR013547">
    <property type="entry name" value="P4H_N"/>
</dbReference>
<dbReference type="InterPro" id="IPR019734">
    <property type="entry name" value="TPR_rpt"/>
</dbReference>
<dbReference type="InterPro" id="IPR011990">
    <property type="entry name" value="TPR-like_helical_dom_sf"/>
</dbReference>
<dbReference type="GO" id="GO:0031418">
    <property type="term" value="F:L-ascorbic acid binding"/>
    <property type="evidence" value="ECO:0007669"/>
    <property type="project" value="UniProtKB-KW"/>
</dbReference>
<dbReference type="Proteomes" id="UP000657035">
    <property type="component" value="Unassembled WGS sequence"/>
</dbReference>
<evidence type="ECO:0000256" key="1">
    <source>
        <dbReference type="ARBA" id="ARBA00022723"/>
    </source>
</evidence>
<dbReference type="Gene3D" id="2.60.120.620">
    <property type="entry name" value="q2cbj1_9rhob like domain"/>
    <property type="match status" value="1"/>
</dbReference>